<dbReference type="AlphaFoldDB" id="A0A7X6N283"/>
<dbReference type="InterPro" id="IPR018044">
    <property type="entry name" value="Peptidase_S11"/>
</dbReference>
<evidence type="ECO:0000256" key="8">
    <source>
        <dbReference type="PIRSR" id="PIRSR618044-2"/>
    </source>
</evidence>
<feature type="active site" description="Proton acceptor" evidence="7">
    <location>
        <position position="95"/>
    </location>
</feature>
<dbReference type="PANTHER" id="PTHR21581:SF11">
    <property type="entry name" value="D-ALANYL-D-ALANINE CARBOXYPEPTIDASE DACA"/>
    <property type="match status" value="1"/>
</dbReference>
<comment type="similarity">
    <text evidence="1 9">Belongs to the peptidase S11 family.</text>
</comment>
<dbReference type="PRINTS" id="PR00725">
    <property type="entry name" value="DADACBPTASE1"/>
</dbReference>
<dbReference type="InterPro" id="IPR001967">
    <property type="entry name" value="Peptidase_S11_N"/>
</dbReference>
<dbReference type="InterPro" id="IPR012338">
    <property type="entry name" value="Beta-lactam/transpept-like"/>
</dbReference>
<feature type="active site" description="Acyl-ester intermediate" evidence="7">
    <location>
        <position position="92"/>
    </location>
</feature>
<comment type="caution">
    <text evidence="11">The sequence shown here is derived from an EMBL/GenBank/DDBJ whole genome shotgun (WGS) entry which is preliminary data.</text>
</comment>
<sequence length="328" mass="35936">MHRKHWITAGFVFIGAAIISVNINTSNDTSLASPVEKTVKYTPTVKSAYPQPEYQPIANIPNLTAESASIYDLNAHSFVFKKNAYVQKFNASTSKLMAMYVIYKRMQIDPSLQWSDQVKITNPGVAKMSIAPGLGEIPLVLNKSYSAQSLAENAMVVSSNESITALGIWAFGSNDAMVTAMNTEAQEMHLQQTHFYTTSGLDVDDVASFGLQLKGAPNDGRNTSSAYDLTMLSQALITEFPQILQLTQVPQVIVDNIIHQSTNRYLKGFEFFDPKHGIDGLKTGTTPAAGQVFVGTSILPGKHRIITVVMHSTDRFTDNNKLLAAINR</sequence>
<proteinExistence type="inferred from homology"/>
<feature type="binding site" evidence="8">
    <location>
        <position position="282"/>
    </location>
    <ligand>
        <name>substrate</name>
    </ligand>
</feature>
<keyword evidence="11" id="KW-0121">Carboxypeptidase</keyword>
<dbReference type="Proteomes" id="UP000549765">
    <property type="component" value="Unassembled WGS sequence"/>
</dbReference>
<dbReference type="Pfam" id="PF00768">
    <property type="entry name" value="Peptidase_S11"/>
    <property type="match status" value="1"/>
</dbReference>
<keyword evidence="4" id="KW-0133">Cell shape</keyword>
<keyword evidence="2" id="KW-0732">Signal</keyword>
<dbReference type="GO" id="GO:0009252">
    <property type="term" value="P:peptidoglycan biosynthetic process"/>
    <property type="evidence" value="ECO:0007669"/>
    <property type="project" value="UniProtKB-KW"/>
</dbReference>
<dbReference type="GO" id="GO:0071555">
    <property type="term" value="P:cell wall organization"/>
    <property type="evidence" value="ECO:0007669"/>
    <property type="project" value="UniProtKB-KW"/>
</dbReference>
<dbReference type="GO" id="GO:0009002">
    <property type="term" value="F:serine-type D-Ala-D-Ala carboxypeptidase activity"/>
    <property type="evidence" value="ECO:0007669"/>
    <property type="project" value="InterPro"/>
</dbReference>
<evidence type="ECO:0000313" key="11">
    <source>
        <dbReference type="EMBL" id="NKZ23339.1"/>
    </source>
</evidence>
<dbReference type="GO" id="GO:0008360">
    <property type="term" value="P:regulation of cell shape"/>
    <property type="evidence" value="ECO:0007669"/>
    <property type="project" value="UniProtKB-KW"/>
</dbReference>
<dbReference type="PANTHER" id="PTHR21581">
    <property type="entry name" value="D-ALANYL-D-ALANINE CARBOXYPEPTIDASE"/>
    <property type="match status" value="1"/>
</dbReference>
<evidence type="ECO:0000256" key="1">
    <source>
        <dbReference type="ARBA" id="ARBA00007164"/>
    </source>
</evidence>
<dbReference type="SUPFAM" id="SSF56601">
    <property type="entry name" value="beta-lactamase/transpeptidase-like"/>
    <property type="match status" value="1"/>
</dbReference>
<name>A0A7X6N283_9LACO</name>
<organism evidence="11 12">
    <name type="scientific">Periweissella fabalis</name>
    <dbReference type="NCBI Taxonomy" id="1070421"/>
    <lineage>
        <taxon>Bacteria</taxon>
        <taxon>Bacillati</taxon>
        <taxon>Bacillota</taxon>
        <taxon>Bacilli</taxon>
        <taxon>Lactobacillales</taxon>
        <taxon>Lactobacillaceae</taxon>
        <taxon>Periweissella</taxon>
    </lineage>
</organism>
<evidence type="ECO:0000256" key="4">
    <source>
        <dbReference type="ARBA" id="ARBA00022960"/>
    </source>
</evidence>
<gene>
    <name evidence="11" type="ORF">HF964_00715</name>
</gene>
<keyword evidence="12" id="KW-1185">Reference proteome</keyword>
<protein>
    <submittedName>
        <fullName evidence="11">D-alanyl-D-alanine carboxypeptidase</fullName>
    </submittedName>
</protein>
<evidence type="ECO:0000256" key="5">
    <source>
        <dbReference type="ARBA" id="ARBA00022984"/>
    </source>
</evidence>
<reference evidence="11 12" key="1">
    <citation type="submission" date="2020-04" db="EMBL/GenBank/DDBJ databases">
        <title>MicrobeNet Type strains.</title>
        <authorList>
            <person name="Nicholson A.C."/>
        </authorList>
    </citation>
    <scope>NUCLEOTIDE SEQUENCE [LARGE SCALE GENOMIC DNA]</scope>
    <source>
        <strain evidence="11 12">CCUG 61472</strain>
    </source>
</reference>
<evidence type="ECO:0000256" key="2">
    <source>
        <dbReference type="ARBA" id="ARBA00022729"/>
    </source>
</evidence>
<dbReference type="EMBL" id="JAAXPN010000001">
    <property type="protein sequence ID" value="NKZ23339.1"/>
    <property type="molecule type" value="Genomic_DNA"/>
</dbReference>
<keyword evidence="6" id="KW-0961">Cell wall biogenesis/degradation</keyword>
<dbReference type="Gene3D" id="3.40.710.10">
    <property type="entry name" value="DD-peptidase/beta-lactamase superfamily"/>
    <property type="match status" value="1"/>
</dbReference>
<evidence type="ECO:0000256" key="7">
    <source>
        <dbReference type="PIRSR" id="PIRSR618044-1"/>
    </source>
</evidence>
<feature type="domain" description="Peptidase S11 D-alanyl-D-alanine carboxypeptidase A N-terminal" evidence="10">
    <location>
        <begin position="59"/>
        <end position="312"/>
    </location>
</feature>
<evidence type="ECO:0000256" key="6">
    <source>
        <dbReference type="ARBA" id="ARBA00023316"/>
    </source>
</evidence>
<accession>A0A7X6N283</accession>
<dbReference type="GO" id="GO:0006508">
    <property type="term" value="P:proteolysis"/>
    <property type="evidence" value="ECO:0007669"/>
    <property type="project" value="InterPro"/>
</dbReference>
<evidence type="ECO:0000313" key="12">
    <source>
        <dbReference type="Proteomes" id="UP000549765"/>
    </source>
</evidence>
<keyword evidence="5" id="KW-0573">Peptidoglycan synthesis</keyword>
<dbReference type="RefSeq" id="WP_168721137.1">
    <property type="nucleotide sequence ID" value="NZ_JAAXPN010000001.1"/>
</dbReference>
<evidence type="ECO:0000256" key="3">
    <source>
        <dbReference type="ARBA" id="ARBA00022801"/>
    </source>
</evidence>
<feature type="active site" evidence="7">
    <location>
        <position position="158"/>
    </location>
</feature>
<keyword evidence="3" id="KW-0378">Hydrolase</keyword>
<keyword evidence="11" id="KW-0645">Protease</keyword>
<evidence type="ECO:0000259" key="10">
    <source>
        <dbReference type="Pfam" id="PF00768"/>
    </source>
</evidence>
<evidence type="ECO:0000256" key="9">
    <source>
        <dbReference type="RuleBase" id="RU004016"/>
    </source>
</evidence>